<dbReference type="PANTHER" id="PTHR45947:SF3">
    <property type="entry name" value="SULFOQUINOVOSYL TRANSFERASE SQD2"/>
    <property type="match status" value="1"/>
</dbReference>
<dbReference type="Proteomes" id="UP001499910">
    <property type="component" value="Unassembled WGS sequence"/>
</dbReference>
<evidence type="ECO:0000313" key="4">
    <source>
        <dbReference type="Proteomes" id="UP001499910"/>
    </source>
</evidence>
<comment type="caution">
    <text evidence="3">The sequence shown here is derived from an EMBL/GenBank/DDBJ whole genome shotgun (WGS) entry which is preliminary data.</text>
</comment>
<dbReference type="SUPFAM" id="SSF53756">
    <property type="entry name" value="UDP-Glycosyltransferase/glycogen phosphorylase"/>
    <property type="match status" value="1"/>
</dbReference>
<proteinExistence type="predicted"/>
<dbReference type="Gene3D" id="3.40.50.2000">
    <property type="entry name" value="Glycogen Phosphorylase B"/>
    <property type="match status" value="2"/>
</dbReference>
<dbReference type="CDD" id="cd03801">
    <property type="entry name" value="GT4_PimA-like"/>
    <property type="match status" value="1"/>
</dbReference>
<reference evidence="4" key="1">
    <citation type="journal article" date="2019" name="Int. J. Syst. Evol. Microbiol.">
        <title>The Global Catalogue of Microorganisms (GCM) 10K type strain sequencing project: providing services to taxonomists for standard genome sequencing and annotation.</title>
        <authorList>
            <consortium name="The Broad Institute Genomics Platform"/>
            <consortium name="The Broad Institute Genome Sequencing Center for Infectious Disease"/>
            <person name="Wu L."/>
            <person name="Ma J."/>
        </authorList>
    </citation>
    <scope>NUCLEOTIDE SEQUENCE [LARGE SCALE GENOMIC DNA]</scope>
    <source>
        <strain evidence="4">JCM 18015</strain>
    </source>
</reference>
<dbReference type="Pfam" id="PF00534">
    <property type="entry name" value="Glycos_transf_1"/>
    <property type="match status" value="1"/>
</dbReference>
<sequence>MKVCVVGLRGIPDVSGGIETHCENLYDRMKRERPDLDIVVFGRKPYIGDIPYCTSVGIEVVPAYAMRNTYLETLSNSLVAILRARFSQNADCVHIHAIGPGLLAPLARLLGMPVILTHHGDDFRRDKWNAFARSVLRLGERIGVASACRTIAVSPTLAERLRRDYPAKAEQIDYVPNGADHIVGRALAANGPSTLSEFGLEPEGYMMTVGRLVPEKGFADLIRAHKKSGIRTPLVIVGGHSNSDHDRMLSEMAHPEVILTGALPQAKVAQLLANAKMFVLPSHHEGLPIAALEAWALGAPLLLSDIQPNLDLGLSPEHYFPVRDVDALASRLADDADDIPAQPLDPAFNWTSIAHQTVEIYNQSHENDRVQLDTP</sequence>
<feature type="domain" description="Glycosyl transferase family 1" evidence="1">
    <location>
        <begin position="203"/>
        <end position="312"/>
    </location>
</feature>
<dbReference type="InterPro" id="IPR050194">
    <property type="entry name" value="Glycosyltransferase_grp1"/>
</dbReference>
<feature type="domain" description="Glycosyltransferase subfamily 4-like N-terminal" evidence="2">
    <location>
        <begin position="16"/>
        <end position="180"/>
    </location>
</feature>
<evidence type="ECO:0000313" key="3">
    <source>
        <dbReference type="EMBL" id="GAA5075690.1"/>
    </source>
</evidence>
<dbReference type="RefSeq" id="WP_259548782.1">
    <property type="nucleotide sequence ID" value="NZ_BAABHW010000003.1"/>
</dbReference>
<dbReference type="InterPro" id="IPR001296">
    <property type="entry name" value="Glyco_trans_1"/>
</dbReference>
<evidence type="ECO:0000259" key="1">
    <source>
        <dbReference type="Pfam" id="PF00534"/>
    </source>
</evidence>
<name>A0ABP9LCT8_9RHOB</name>
<dbReference type="EMBL" id="BAABHW010000003">
    <property type="protein sequence ID" value="GAA5075690.1"/>
    <property type="molecule type" value="Genomic_DNA"/>
</dbReference>
<keyword evidence="4" id="KW-1185">Reference proteome</keyword>
<evidence type="ECO:0000259" key="2">
    <source>
        <dbReference type="Pfam" id="PF13439"/>
    </source>
</evidence>
<protein>
    <submittedName>
        <fullName evidence="3">Glycosyltransferase family 4 protein</fullName>
    </submittedName>
</protein>
<dbReference type="Pfam" id="PF13439">
    <property type="entry name" value="Glyco_transf_4"/>
    <property type="match status" value="1"/>
</dbReference>
<gene>
    <name evidence="3" type="ORF">GCM10023209_23940</name>
</gene>
<accession>A0ABP9LCT8</accession>
<dbReference type="PANTHER" id="PTHR45947">
    <property type="entry name" value="SULFOQUINOVOSYL TRANSFERASE SQD2"/>
    <property type="match status" value="1"/>
</dbReference>
<organism evidence="3 4">
    <name type="scientific">[Roseibacterium] beibuensis</name>
    <dbReference type="NCBI Taxonomy" id="1193142"/>
    <lineage>
        <taxon>Bacteria</taxon>
        <taxon>Pseudomonadati</taxon>
        <taxon>Pseudomonadota</taxon>
        <taxon>Alphaproteobacteria</taxon>
        <taxon>Rhodobacterales</taxon>
        <taxon>Roseobacteraceae</taxon>
        <taxon>Roseicyclus</taxon>
    </lineage>
</organism>
<dbReference type="InterPro" id="IPR028098">
    <property type="entry name" value="Glyco_trans_4-like_N"/>
</dbReference>